<dbReference type="PANTHER" id="PTHR12634:SF37">
    <property type="entry name" value="SIT4 PHOSPHATASE-ASSOCIATED FAMILY PROTEIN"/>
    <property type="match status" value="1"/>
</dbReference>
<dbReference type="PANTHER" id="PTHR12634">
    <property type="entry name" value="SIT4 YEAST -ASSOCIATING PROTEIN-RELATED"/>
    <property type="match status" value="1"/>
</dbReference>
<dbReference type="InterPro" id="IPR007587">
    <property type="entry name" value="SAPS"/>
</dbReference>
<sequence length="217" mass="24711">MFVLAANTRKSKFDMLTSRVVLFSYIRRLFQHAMEDCRPKSVLFHVLSFSICLLDPKRLVLSSYQPFGSQLNHGSFITPNYDTVMGMLERLGLLNIHFCYYSQTTMEALQYALPGDLLKLLDVCSSDSAMPTTYGKLQPPLGNHRLKIVEFVSVLLTHGSEAVEKELIQQGAVKLVVNLFFEYPFNNFLHHHVENIIASCLECKTTLLLEYIHFAGV</sequence>
<evidence type="ECO:0000313" key="3">
    <source>
        <dbReference type="Proteomes" id="UP000734854"/>
    </source>
</evidence>
<name>A0A8J5LSC0_ZINOF</name>
<dbReference type="EMBL" id="JACMSC010000003">
    <property type="protein sequence ID" value="KAG6528648.1"/>
    <property type="molecule type" value="Genomic_DNA"/>
</dbReference>
<dbReference type="Pfam" id="PF04499">
    <property type="entry name" value="SAPS"/>
    <property type="match status" value="1"/>
</dbReference>
<reference evidence="2 3" key="1">
    <citation type="submission" date="2020-08" db="EMBL/GenBank/DDBJ databases">
        <title>Plant Genome Project.</title>
        <authorList>
            <person name="Zhang R.-G."/>
        </authorList>
    </citation>
    <scope>NUCLEOTIDE SEQUENCE [LARGE SCALE GENOMIC DNA]</scope>
    <source>
        <tissue evidence="2">Rhizome</tissue>
    </source>
</reference>
<keyword evidence="3" id="KW-1185">Reference proteome</keyword>
<proteinExistence type="inferred from homology"/>
<dbReference type="GO" id="GO:0019888">
    <property type="term" value="F:protein phosphatase regulator activity"/>
    <property type="evidence" value="ECO:0007669"/>
    <property type="project" value="TreeGrafter"/>
</dbReference>
<comment type="similarity">
    <text evidence="1">Belongs to the SAPS family.</text>
</comment>
<dbReference type="Proteomes" id="UP000734854">
    <property type="component" value="Unassembled WGS sequence"/>
</dbReference>
<dbReference type="AlphaFoldDB" id="A0A8J5LSC0"/>
<comment type="caution">
    <text evidence="2">The sequence shown here is derived from an EMBL/GenBank/DDBJ whole genome shotgun (WGS) entry which is preliminary data.</text>
</comment>
<dbReference type="GO" id="GO:0019903">
    <property type="term" value="F:protein phosphatase binding"/>
    <property type="evidence" value="ECO:0007669"/>
    <property type="project" value="InterPro"/>
</dbReference>
<evidence type="ECO:0000313" key="2">
    <source>
        <dbReference type="EMBL" id="KAG6528648.1"/>
    </source>
</evidence>
<accession>A0A8J5LSC0</accession>
<protein>
    <submittedName>
        <fullName evidence="2">Uncharacterized protein</fullName>
    </submittedName>
</protein>
<evidence type="ECO:0000256" key="1">
    <source>
        <dbReference type="ARBA" id="ARBA00006180"/>
    </source>
</evidence>
<organism evidence="2 3">
    <name type="scientific">Zingiber officinale</name>
    <name type="common">Ginger</name>
    <name type="synonym">Amomum zingiber</name>
    <dbReference type="NCBI Taxonomy" id="94328"/>
    <lineage>
        <taxon>Eukaryota</taxon>
        <taxon>Viridiplantae</taxon>
        <taxon>Streptophyta</taxon>
        <taxon>Embryophyta</taxon>
        <taxon>Tracheophyta</taxon>
        <taxon>Spermatophyta</taxon>
        <taxon>Magnoliopsida</taxon>
        <taxon>Liliopsida</taxon>
        <taxon>Zingiberales</taxon>
        <taxon>Zingiberaceae</taxon>
        <taxon>Zingiber</taxon>
    </lineage>
</organism>
<gene>
    <name evidence="2" type="ORF">ZIOFF_010832</name>
</gene>